<evidence type="ECO:0000313" key="3">
    <source>
        <dbReference type="Proteomes" id="UP001159075"/>
    </source>
</evidence>
<proteinExistence type="predicted"/>
<keyword evidence="3" id="KW-1185">Reference proteome</keyword>
<name>A0ABT6UGX3_9GAMM</name>
<dbReference type="EMBL" id="JAOTLW010000025">
    <property type="protein sequence ID" value="MDI5833719.1"/>
    <property type="molecule type" value="Genomic_DNA"/>
</dbReference>
<organism evidence="2 3">
    <name type="scientific">Shewanella xiamenensis</name>
    <dbReference type="NCBI Taxonomy" id="332186"/>
    <lineage>
        <taxon>Bacteria</taxon>
        <taxon>Pseudomonadati</taxon>
        <taxon>Pseudomonadota</taxon>
        <taxon>Gammaproteobacteria</taxon>
        <taxon>Alteromonadales</taxon>
        <taxon>Shewanellaceae</taxon>
        <taxon>Shewanella</taxon>
    </lineage>
</organism>
<dbReference type="Gene3D" id="1.20.5.340">
    <property type="match status" value="1"/>
</dbReference>
<accession>A0ABT6UGX3</accession>
<keyword evidence="1" id="KW-1133">Transmembrane helix</keyword>
<gene>
    <name evidence="2" type="ORF">ODY93_19220</name>
</gene>
<comment type="caution">
    <text evidence="2">The sequence shown here is derived from an EMBL/GenBank/DDBJ whole genome shotgun (WGS) entry which is preliminary data.</text>
</comment>
<keyword evidence="1" id="KW-0812">Transmembrane</keyword>
<dbReference type="RefSeq" id="WP_282679998.1">
    <property type="nucleotide sequence ID" value="NZ_JAOTLW010000025.1"/>
</dbReference>
<reference evidence="2 3" key="1">
    <citation type="submission" date="2022-09" db="EMBL/GenBank/DDBJ databases">
        <title>The outer-membrane cytochrome OmcA is essential for infection of Shewanella oneidensis by a zebrafish-associated bacteriophage.</title>
        <authorList>
            <person name="Grenfell A.W."/>
            <person name="Intile P."/>
            <person name="Mcfarlane J."/>
            <person name="Leung D."/>
            <person name="Abdalla K."/>
            <person name="Wold M."/>
            <person name="Kees E."/>
            <person name="Gralnick J."/>
        </authorList>
    </citation>
    <scope>NUCLEOTIDE SEQUENCE [LARGE SCALE GENOMIC DNA]</scope>
    <source>
        <strain evidence="2 3">NF-5</strain>
    </source>
</reference>
<sequence length="95" mass="10431">MTMIPLDTHKAIKDLIDSGLNEKQAETFIGVINDIYANEAVSKADLKLVHNDLKLDINAVKSEVSSIRSDLNWIKTLLLGIGAAVFVASLKYIFS</sequence>
<evidence type="ECO:0000256" key="1">
    <source>
        <dbReference type="SAM" id="Phobius"/>
    </source>
</evidence>
<evidence type="ECO:0000313" key="2">
    <source>
        <dbReference type="EMBL" id="MDI5833719.1"/>
    </source>
</evidence>
<protein>
    <submittedName>
        <fullName evidence="2">CCDC90 family protein</fullName>
    </submittedName>
</protein>
<keyword evidence="1" id="KW-0472">Membrane</keyword>
<dbReference type="Proteomes" id="UP001159075">
    <property type="component" value="Unassembled WGS sequence"/>
</dbReference>
<feature type="transmembrane region" description="Helical" evidence="1">
    <location>
        <begin position="76"/>
        <end position="94"/>
    </location>
</feature>